<keyword evidence="4" id="KW-1185">Reference proteome</keyword>
<dbReference type="InterPro" id="IPR006442">
    <property type="entry name" value="Antitoxin_Phd/YefM"/>
</dbReference>
<evidence type="ECO:0000256" key="1">
    <source>
        <dbReference type="ARBA" id="ARBA00009981"/>
    </source>
</evidence>
<gene>
    <name evidence="3" type="ORF">JOF48_003460</name>
</gene>
<reference evidence="3 4" key="1">
    <citation type="submission" date="2021-03" db="EMBL/GenBank/DDBJ databases">
        <title>Sequencing the genomes of 1000 actinobacteria strains.</title>
        <authorList>
            <person name="Klenk H.-P."/>
        </authorList>
    </citation>
    <scope>NUCLEOTIDE SEQUENCE [LARGE SCALE GENOMIC DNA]</scope>
    <source>
        <strain evidence="3 4">DSM 16005</strain>
    </source>
</reference>
<evidence type="ECO:0000313" key="4">
    <source>
        <dbReference type="Proteomes" id="UP000711614"/>
    </source>
</evidence>
<dbReference type="RefSeq" id="WP_209682825.1">
    <property type="nucleotide sequence ID" value="NZ_JAGIOI010000001.1"/>
</dbReference>
<evidence type="ECO:0000313" key="3">
    <source>
        <dbReference type="EMBL" id="MBP2414661.1"/>
    </source>
</evidence>
<dbReference type="Pfam" id="PF02604">
    <property type="entry name" value="PhdYeFM_antitox"/>
    <property type="match status" value="1"/>
</dbReference>
<dbReference type="NCBIfam" id="TIGR01552">
    <property type="entry name" value="phd_fam"/>
    <property type="match status" value="1"/>
</dbReference>
<name>A0ABS4Z0S7_9MICC</name>
<protein>
    <recommendedName>
        <fullName evidence="2">Antitoxin</fullName>
    </recommendedName>
</protein>
<comment type="caution">
    <text evidence="3">The sequence shown here is derived from an EMBL/GenBank/DDBJ whole genome shotgun (WGS) entry which is preliminary data.</text>
</comment>
<dbReference type="Gene3D" id="3.40.1620.10">
    <property type="entry name" value="YefM-like domain"/>
    <property type="match status" value="1"/>
</dbReference>
<dbReference type="Proteomes" id="UP000711614">
    <property type="component" value="Unassembled WGS sequence"/>
</dbReference>
<organism evidence="3 4">
    <name type="scientific">Arthrobacter stackebrandtii</name>
    <dbReference type="NCBI Taxonomy" id="272161"/>
    <lineage>
        <taxon>Bacteria</taxon>
        <taxon>Bacillati</taxon>
        <taxon>Actinomycetota</taxon>
        <taxon>Actinomycetes</taxon>
        <taxon>Micrococcales</taxon>
        <taxon>Micrococcaceae</taxon>
        <taxon>Arthrobacter</taxon>
    </lineage>
</organism>
<accession>A0ABS4Z0S7</accession>
<comment type="function">
    <text evidence="2">Antitoxin component of a type II toxin-antitoxin (TA) system.</text>
</comment>
<dbReference type="InterPro" id="IPR036165">
    <property type="entry name" value="YefM-like_sf"/>
</dbReference>
<comment type="similarity">
    <text evidence="1 2">Belongs to the phD/YefM antitoxin family.</text>
</comment>
<dbReference type="SUPFAM" id="SSF143120">
    <property type="entry name" value="YefM-like"/>
    <property type="match status" value="1"/>
</dbReference>
<sequence length="73" mass="7922">MTTVTTSVSVRELRSELADVVARASYGRERVQITKNGKPAAYIVGPEDFDLLESLEKVLNYADSQAAASTDTD</sequence>
<proteinExistence type="inferred from homology"/>
<dbReference type="EMBL" id="JAGIOI010000001">
    <property type="protein sequence ID" value="MBP2414661.1"/>
    <property type="molecule type" value="Genomic_DNA"/>
</dbReference>
<evidence type="ECO:0000256" key="2">
    <source>
        <dbReference type="RuleBase" id="RU362080"/>
    </source>
</evidence>